<feature type="domain" description="Reverse transcriptase Ty1/copia-type" evidence="2">
    <location>
        <begin position="94"/>
        <end position="210"/>
    </location>
</feature>
<protein>
    <recommendedName>
        <fullName evidence="2">Reverse transcriptase Ty1/copia-type domain-containing protein</fullName>
    </recommendedName>
</protein>
<sequence>MQETEDTPDTQEIKEDETSIESEEDIQHETRETIRRSTRQRNIPDRYANYYVHLIYSEAINGKDSENWKAAIQEEKGSFMKNKTWIEPDSNQINDKRILNARWIFKIKEDGCHTAQLVVRGFEQEKGIDYDETYSSVLHSNVFRLLMALSVQKDYYILKFDIKTAFLYGHLDEEIYVKLPEGFENTNKIYKLQKKICGLKQAPIKWNQHFKWINL</sequence>
<reference evidence="3 4" key="1">
    <citation type="submission" date="2024-05" db="EMBL/GenBank/DDBJ databases">
        <title>The nuclear and mitochondrial genome assemblies of Tetragonisca angustula (Apidae: Meliponini), a tiny yet remarkable pollinator in the Neotropics.</title>
        <authorList>
            <person name="Ferrari R."/>
            <person name="Ricardo P.C."/>
            <person name="Dias F.C."/>
            <person name="Araujo N.S."/>
            <person name="Soares D.O."/>
            <person name="Zhou Q.-S."/>
            <person name="Zhu C.-D."/>
            <person name="Coutinho L."/>
            <person name="Airas M.C."/>
            <person name="Batista T.M."/>
        </authorList>
    </citation>
    <scope>NUCLEOTIDE SEQUENCE [LARGE SCALE GENOMIC DNA]</scope>
    <source>
        <strain evidence="3">ASF017062</strain>
        <tissue evidence="3">Abdomen</tissue>
    </source>
</reference>
<feature type="region of interest" description="Disordered" evidence="1">
    <location>
        <begin position="1"/>
        <end position="38"/>
    </location>
</feature>
<proteinExistence type="predicted"/>
<evidence type="ECO:0000259" key="2">
    <source>
        <dbReference type="Pfam" id="PF07727"/>
    </source>
</evidence>
<dbReference type="InterPro" id="IPR013103">
    <property type="entry name" value="RVT_2"/>
</dbReference>
<feature type="compositionally biased region" description="Acidic residues" evidence="1">
    <location>
        <begin position="1"/>
        <end position="10"/>
    </location>
</feature>
<evidence type="ECO:0000313" key="4">
    <source>
        <dbReference type="Proteomes" id="UP001432146"/>
    </source>
</evidence>
<accession>A0AAW0ZEL5</accession>
<dbReference type="Pfam" id="PF07727">
    <property type="entry name" value="RVT_2"/>
    <property type="match status" value="1"/>
</dbReference>
<gene>
    <name evidence="3" type="ORF">QLX08_010317</name>
</gene>
<keyword evidence="4" id="KW-1185">Reference proteome</keyword>
<name>A0AAW0ZEL5_9HYME</name>
<dbReference type="EMBL" id="JAWNGG020000268">
    <property type="protein sequence ID" value="KAK9295331.1"/>
    <property type="molecule type" value="Genomic_DNA"/>
</dbReference>
<dbReference type="Proteomes" id="UP001432146">
    <property type="component" value="Unassembled WGS sequence"/>
</dbReference>
<comment type="caution">
    <text evidence="3">The sequence shown here is derived from an EMBL/GenBank/DDBJ whole genome shotgun (WGS) entry which is preliminary data.</text>
</comment>
<dbReference type="AlphaFoldDB" id="A0AAW0ZEL5"/>
<evidence type="ECO:0000313" key="3">
    <source>
        <dbReference type="EMBL" id="KAK9295331.1"/>
    </source>
</evidence>
<organism evidence="3 4">
    <name type="scientific">Tetragonisca angustula</name>
    <dbReference type="NCBI Taxonomy" id="166442"/>
    <lineage>
        <taxon>Eukaryota</taxon>
        <taxon>Metazoa</taxon>
        <taxon>Ecdysozoa</taxon>
        <taxon>Arthropoda</taxon>
        <taxon>Hexapoda</taxon>
        <taxon>Insecta</taxon>
        <taxon>Pterygota</taxon>
        <taxon>Neoptera</taxon>
        <taxon>Endopterygota</taxon>
        <taxon>Hymenoptera</taxon>
        <taxon>Apocrita</taxon>
        <taxon>Aculeata</taxon>
        <taxon>Apoidea</taxon>
        <taxon>Anthophila</taxon>
        <taxon>Apidae</taxon>
        <taxon>Tetragonisca</taxon>
    </lineage>
</organism>
<evidence type="ECO:0000256" key="1">
    <source>
        <dbReference type="SAM" id="MobiDB-lite"/>
    </source>
</evidence>
<feature type="compositionally biased region" description="Basic and acidic residues" evidence="1">
    <location>
        <begin position="25"/>
        <end position="35"/>
    </location>
</feature>